<dbReference type="Pfam" id="PF13181">
    <property type="entry name" value="TPR_8"/>
    <property type="match status" value="1"/>
</dbReference>
<accession>A0AAD3Y9T4</accession>
<keyword evidence="2" id="KW-0677">Repeat</keyword>
<dbReference type="GO" id="GO:0016020">
    <property type="term" value="C:membrane"/>
    <property type="evidence" value="ECO:0007669"/>
    <property type="project" value="TreeGrafter"/>
</dbReference>
<dbReference type="Proteomes" id="UP001222932">
    <property type="component" value="Unassembled WGS sequence"/>
</dbReference>
<keyword evidence="3 4" id="KW-0802">TPR repeat</keyword>
<evidence type="ECO:0000313" key="7">
    <source>
        <dbReference type="EMBL" id="GMK55236.1"/>
    </source>
</evidence>
<evidence type="ECO:0000256" key="4">
    <source>
        <dbReference type="PROSITE-ProRule" id="PRU00339"/>
    </source>
</evidence>
<gene>
    <name evidence="7" type="primary">sgt2</name>
    <name evidence="7" type="ORF">CspeluHIS016_0202920</name>
</gene>
<comment type="similarity">
    <text evidence="1">Belongs to the SGT family.</text>
</comment>
<dbReference type="PANTHER" id="PTHR45831:SF2">
    <property type="entry name" value="LD24721P"/>
    <property type="match status" value="1"/>
</dbReference>
<sequence length="333" mass="35317">MADARKKQLAFNIIDFLRTSQRDGTVKEDESESLDIAIEVISSAFGVDLESADDTAQYSIKPASLLNLLDVLAKTKSKTTDTSAAVPPAPPATSGPTEGDKAKADALKAKGNSLMSQKKWDEAIQQYTEAIKLNPDPVYYSNRAAAHGALNQHDKAAEDAARAIDLDPNFAKGYSRLGHAQFSLGEFQKAVDAYEAGLNLEPNNNNMQSSLATAKARLREQAPERSTSTSSPAAGGGMPDLSSLASMFGGGGGGGGMPDLAEMMRNPQMMAMAQQMMANGGMERLMSNPNIRQMAENMQNGGGMPDFNQLASDPAMREMAQQFMGGQGGAGRQ</sequence>
<dbReference type="InterPro" id="IPR019734">
    <property type="entry name" value="TPR_rpt"/>
</dbReference>
<feature type="repeat" description="TPR" evidence="4">
    <location>
        <begin position="104"/>
        <end position="137"/>
    </location>
</feature>
<evidence type="ECO:0000313" key="8">
    <source>
        <dbReference type="Proteomes" id="UP001222932"/>
    </source>
</evidence>
<evidence type="ECO:0000259" key="6">
    <source>
        <dbReference type="Pfam" id="PF16546"/>
    </source>
</evidence>
<proteinExistence type="inferred from homology"/>
<comment type="caution">
    <text evidence="7">The sequence shown here is derived from an EMBL/GenBank/DDBJ whole genome shotgun (WGS) entry which is preliminary data.</text>
</comment>
<dbReference type="FunFam" id="1.20.5.420:FF:000005">
    <property type="entry name" value="Hsc70 cochaperone (SGT), putative"/>
    <property type="match status" value="1"/>
</dbReference>
<protein>
    <recommendedName>
        <fullName evidence="6">SGTA homodimerisation domain-containing protein</fullName>
    </recommendedName>
</protein>
<dbReference type="PROSITE" id="PS50293">
    <property type="entry name" value="TPR_REGION"/>
    <property type="match status" value="2"/>
</dbReference>
<feature type="repeat" description="TPR" evidence="4">
    <location>
        <begin position="171"/>
        <end position="204"/>
    </location>
</feature>
<feature type="region of interest" description="Disordered" evidence="5">
    <location>
        <begin position="214"/>
        <end position="238"/>
    </location>
</feature>
<name>A0AAD3Y9T4_9TREE</name>
<dbReference type="GO" id="GO:0060090">
    <property type="term" value="F:molecular adaptor activity"/>
    <property type="evidence" value="ECO:0007669"/>
    <property type="project" value="TreeGrafter"/>
</dbReference>
<dbReference type="FunFam" id="1.25.40.10:FF:000207">
    <property type="entry name" value="Small glutamine-rich tetratricopeptide repeat-containing protein"/>
    <property type="match status" value="1"/>
</dbReference>
<dbReference type="PANTHER" id="PTHR45831">
    <property type="entry name" value="LD24721P"/>
    <property type="match status" value="1"/>
</dbReference>
<dbReference type="Gene3D" id="1.25.40.10">
    <property type="entry name" value="Tetratricopeptide repeat domain"/>
    <property type="match status" value="1"/>
</dbReference>
<dbReference type="GO" id="GO:0072380">
    <property type="term" value="C:TRC complex"/>
    <property type="evidence" value="ECO:0007669"/>
    <property type="project" value="TreeGrafter"/>
</dbReference>
<dbReference type="Pfam" id="PF16546">
    <property type="entry name" value="SGTA_dimer"/>
    <property type="match status" value="1"/>
</dbReference>
<dbReference type="InterPro" id="IPR032374">
    <property type="entry name" value="SGTA_dimer"/>
</dbReference>
<feature type="region of interest" description="Disordered" evidence="5">
    <location>
        <begin position="79"/>
        <end position="102"/>
    </location>
</feature>
<reference evidence="7" key="1">
    <citation type="journal article" date="2023" name="BMC Genomics">
        <title>Chromosome-level genome assemblies of Cutaneotrichosporon spp. (Trichosporonales, Basidiomycota) reveal imbalanced evolution between nucleotide sequences and chromosome synteny.</title>
        <authorList>
            <person name="Kobayashi Y."/>
            <person name="Kayamori A."/>
            <person name="Aoki K."/>
            <person name="Shiwa Y."/>
            <person name="Matsutani M."/>
            <person name="Fujita N."/>
            <person name="Sugita T."/>
            <person name="Iwasaki W."/>
            <person name="Tanaka N."/>
            <person name="Takashima M."/>
        </authorList>
    </citation>
    <scope>NUCLEOTIDE SEQUENCE</scope>
    <source>
        <strain evidence="7">HIS016</strain>
    </source>
</reference>
<reference evidence="7" key="2">
    <citation type="submission" date="2023-06" db="EMBL/GenBank/DDBJ databases">
        <authorList>
            <person name="Kobayashi Y."/>
            <person name="Kayamori A."/>
            <person name="Aoki K."/>
            <person name="Shiwa Y."/>
            <person name="Fujita N."/>
            <person name="Sugita T."/>
            <person name="Iwasaki W."/>
            <person name="Tanaka N."/>
            <person name="Takashima M."/>
        </authorList>
    </citation>
    <scope>NUCLEOTIDE SEQUENCE</scope>
    <source>
        <strain evidence="7">HIS016</strain>
    </source>
</reference>
<dbReference type="Gene3D" id="1.20.5.420">
    <property type="entry name" value="Immunoglobulin FC, subunit C"/>
    <property type="match status" value="1"/>
</dbReference>
<organism evidence="7 8">
    <name type="scientific">Cutaneotrichosporon spelunceum</name>
    <dbReference type="NCBI Taxonomy" id="1672016"/>
    <lineage>
        <taxon>Eukaryota</taxon>
        <taxon>Fungi</taxon>
        <taxon>Dikarya</taxon>
        <taxon>Basidiomycota</taxon>
        <taxon>Agaricomycotina</taxon>
        <taxon>Tremellomycetes</taxon>
        <taxon>Trichosporonales</taxon>
        <taxon>Trichosporonaceae</taxon>
        <taxon>Cutaneotrichosporon</taxon>
    </lineage>
</organism>
<dbReference type="SUPFAM" id="SSF48452">
    <property type="entry name" value="TPR-like"/>
    <property type="match status" value="1"/>
</dbReference>
<dbReference type="EMBL" id="BTCM01000002">
    <property type="protein sequence ID" value="GMK55236.1"/>
    <property type="molecule type" value="Genomic_DNA"/>
</dbReference>
<keyword evidence="8" id="KW-1185">Reference proteome</keyword>
<dbReference type="AlphaFoldDB" id="A0AAD3Y9T4"/>
<evidence type="ECO:0000256" key="1">
    <source>
        <dbReference type="ARBA" id="ARBA00008175"/>
    </source>
</evidence>
<evidence type="ECO:0000256" key="3">
    <source>
        <dbReference type="ARBA" id="ARBA00022803"/>
    </source>
</evidence>
<dbReference type="PROSITE" id="PS50005">
    <property type="entry name" value="TPR"/>
    <property type="match status" value="2"/>
</dbReference>
<dbReference type="InterPro" id="IPR011990">
    <property type="entry name" value="TPR-like_helical_dom_sf"/>
</dbReference>
<dbReference type="Pfam" id="PF00515">
    <property type="entry name" value="TPR_1"/>
    <property type="match status" value="2"/>
</dbReference>
<feature type="domain" description="SGTA homodimerisation" evidence="6">
    <location>
        <begin position="6"/>
        <end position="70"/>
    </location>
</feature>
<evidence type="ECO:0000256" key="5">
    <source>
        <dbReference type="SAM" id="MobiDB-lite"/>
    </source>
</evidence>
<evidence type="ECO:0000256" key="2">
    <source>
        <dbReference type="ARBA" id="ARBA00022737"/>
    </source>
</evidence>
<dbReference type="GO" id="GO:0006620">
    <property type="term" value="P:post-translational protein targeting to endoplasmic reticulum membrane"/>
    <property type="evidence" value="ECO:0007669"/>
    <property type="project" value="TreeGrafter"/>
</dbReference>
<dbReference type="InterPro" id="IPR047150">
    <property type="entry name" value="SGT"/>
</dbReference>
<dbReference type="SMART" id="SM00028">
    <property type="entry name" value="TPR"/>
    <property type="match status" value="3"/>
</dbReference>